<dbReference type="Pfam" id="PF00089">
    <property type="entry name" value="Trypsin"/>
    <property type="match status" value="1"/>
</dbReference>
<evidence type="ECO:0000259" key="3">
    <source>
        <dbReference type="Pfam" id="PF00089"/>
    </source>
</evidence>
<evidence type="ECO:0000256" key="1">
    <source>
        <dbReference type="SAM" id="MobiDB-lite"/>
    </source>
</evidence>
<evidence type="ECO:0000313" key="5">
    <source>
        <dbReference type="Proteomes" id="UP000611640"/>
    </source>
</evidence>
<sequence>MRSTTLARRAAAVAAGLIGLLAVGAAPAAAQHAAAGGAVTPEIAHGSPAPDGAYPFSVKFTMTDIPKPDGSTYDSACSGALIAPRWVITAGHCFHDVDRNPVGGPRSTGRPPRRSAAPTCPTTAATCSTSWTSSSRRTPTSHWPSCPRRCGTSGRSG</sequence>
<keyword evidence="2" id="KW-0732">Signal</keyword>
<proteinExistence type="predicted"/>
<dbReference type="AlphaFoldDB" id="A0A7R7DV82"/>
<dbReference type="GO" id="GO:0006508">
    <property type="term" value="P:proteolysis"/>
    <property type="evidence" value="ECO:0007669"/>
    <property type="project" value="InterPro"/>
</dbReference>
<dbReference type="Gene3D" id="2.40.10.10">
    <property type="entry name" value="Trypsin-like serine proteases"/>
    <property type="match status" value="1"/>
</dbReference>
<dbReference type="KEGG" id="atl:Athai_58330"/>
<reference evidence="4 5" key="1">
    <citation type="submission" date="2020-08" db="EMBL/GenBank/DDBJ databases">
        <title>Whole genome shotgun sequence of Actinocatenispora thailandica NBRC 105041.</title>
        <authorList>
            <person name="Komaki H."/>
            <person name="Tamura T."/>
        </authorList>
    </citation>
    <scope>NUCLEOTIDE SEQUENCE [LARGE SCALE GENOMIC DNA]</scope>
    <source>
        <strain evidence="4 5">NBRC 105041</strain>
    </source>
</reference>
<dbReference type="InterPro" id="IPR043504">
    <property type="entry name" value="Peptidase_S1_PA_chymotrypsin"/>
</dbReference>
<feature type="compositionally biased region" description="Low complexity" evidence="1">
    <location>
        <begin position="104"/>
        <end position="145"/>
    </location>
</feature>
<dbReference type="InterPro" id="IPR018114">
    <property type="entry name" value="TRYPSIN_HIS"/>
</dbReference>
<protein>
    <recommendedName>
        <fullName evidence="3">Peptidase S1 domain-containing protein</fullName>
    </recommendedName>
</protein>
<evidence type="ECO:0000256" key="2">
    <source>
        <dbReference type="SAM" id="SignalP"/>
    </source>
</evidence>
<gene>
    <name evidence="4" type="ORF">Athai_58330</name>
</gene>
<keyword evidence="5" id="KW-1185">Reference proteome</keyword>
<dbReference type="PROSITE" id="PS00134">
    <property type="entry name" value="TRYPSIN_HIS"/>
    <property type="match status" value="1"/>
</dbReference>
<dbReference type="InterPro" id="IPR001254">
    <property type="entry name" value="Trypsin_dom"/>
</dbReference>
<accession>A0A7R7DV82</accession>
<name>A0A7R7DV82_9ACTN</name>
<feature type="domain" description="Peptidase S1" evidence="3">
    <location>
        <begin position="44"/>
        <end position="98"/>
    </location>
</feature>
<dbReference type="InterPro" id="IPR009003">
    <property type="entry name" value="Peptidase_S1_PA"/>
</dbReference>
<dbReference type="Proteomes" id="UP000611640">
    <property type="component" value="Chromosome"/>
</dbReference>
<organism evidence="4 5">
    <name type="scientific">Actinocatenispora thailandica</name>
    <dbReference type="NCBI Taxonomy" id="227318"/>
    <lineage>
        <taxon>Bacteria</taxon>
        <taxon>Bacillati</taxon>
        <taxon>Actinomycetota</taxon>
        <taxon>Actinomycetes</taxon>
        <taxon>Micromonosporales</taxon>
        <taxon>Micromonosporaceae</taxon>
        <taxon>Actinocatenispora</taxon>
    </lineage>
</organism>
<dbReference type="EMBL" id="AP023355">
    <property type="protein sequence ID" value="BCJ38330.1"/>
    <property type="molecule type" value="Genomic_DNA"/>
</dbReference>
<feature type="chain" id="PRO_5039633031" description="Peptidase S1 domain-containing protein" evidence="2">
    <location>
        <begin position="29"/>
        <end position="157"/>
    </location>
</feature>
<feature type="region of interest" description="Disordered" evidence="1">
    <location>
        <begin position="100"/>
        <end position="157"/>
    </location>
</feature>
<dbReference type="GO" id="GO:0004252">
    <property type="term" value="F:serine-type endopeptidase activity"/>
    <property type="evidence" value="ECO:0007669"/>
    <property type="project" value="InterPro"/>
</dbReference>
<evidence type="ECO:0000313" key="4">
    <source>
        <dbReference type="EMBL" id="BCJ38330.1"/>
    </source>
</evidence>
<dbReference type="SUPFAM" id="SSF50494">
    <property type="entry name" value="Trypsin-like serine proteases"/>
    <property type="match status" value="1"/>
</dbReference>
<feature type="signal peptide" evidence="2">
    <location>
        <begin position="1"/>
        <end position="28"/>
    </location>
</feature>